<proteinExistence type="predicted"/>
<reference evidence="3 4" key="1">
    <citation type="submission" date="2020-07" db="EMBL/GenBank/DDBJ databases">
        <title>Sequencing the genomes of 1000 actinobacteria strains.</title>
        <authorList>
            <person name="Klenk H.-P."/>
        </authorList>
    </citation>
    <scope>NUCLEOTIDE SEQUENCE [LARGE SCALE GENOMIC DNA]</scope>
    <source>
        <strain evidence="3 4">DSM 19082</strain>
    </source>
</reference>
<dbReference type="EMBL" id="JACCBF010000001">
    <property type="protein sequence ID" value="NYD29511.1"/>
    <property type="molecule type" value="Genomic_DNA"/>
</dbReference>
<evidence type="ECO:0000259" key="2">
    <source>
        <dbReference type="SMART" id="SM00894"/>
    </source>
</evidence>
<evidence type="ECO:0000313" key="4">
    <source>
        <dbReference type="Proteomes" id="UP000582231"/>
    </source>
</evidence>
<dbReference type="AlphaFoldDB" id="A0A852R7E1"/>
<feature type="chain" id="PRO_5033051086" description="Excalibur calcium-binding domain-containing protein" evidence="1">
    <location>
        <begin position="30"/>
        <end position="91"/>
    </location>
</feature>
<dbReference type="Proteomes" id="UP000582231">
    <property type="component" value="Unassembled WGS sequence"/>
</dbReference>
<comment type="caution">
    <text evidence="3">The sequence shown here is derived from an EMBL/GenBank/DDBJ whole genome shotgun (WGS) entry which is preliminary data.</text>
</comment>
<keyword evidence="4" id="KW-1185">Reference proteome</keyword>
<evidence type="ECO:0000256" key="1">
    <source>
        <dbReference type="SAM" id="SignalP"/>
    </source>
</evidence>
<keyword evidence="1" id="KW-0732">Signal</keyword>
<accession>A0A852R7E1</accession>
<sequence>MKSHRLAAVLATAALLAPASLVLAGPADAAGPKTYRNCTALNKDYPHGVGKPGAVDKTSGTRVTSFTRNAKLYRANAKSDRDKDGIACEKA</sequence>
<evidence type="ECO:0000313" key="3">
    <source>
        <dbReference type="EMBL" id="NYD29511.1"/>
    </source>
</evidence>
<feature type="signal peptide" evidence="1">
    <location>
        <begin position="1"/>
        <end position="29"/>
    </location>
</feature>
<gene>
    <name evidence="3" type="ORF">BJ958_001057</name>
</gene>
<dbReference type="RefSeq" id="WP_179725878.1">
    <property type="nucleotide sequence ID" value="NZ_BAABEF010000001.1"/>
</dbReference>
<organism evidence="3 4">
    <name type="scientific">Nocardioides kongjuensis</name>
    <dbReference type="NCBI Taxonomy" id="349522"/>
    <lineage>
        <taxon>Bacteria</taxon>
        <taxon>Bacillati</taxon>
        <taxon>Actinomycetota</taxon>
        <taxon>Actinomycetes</taxon>
        <taxon>Propionibacteriales</taxon>
        <taxon>Nocardioidaceae</taxon>
        <taxon>Nocardioides</taxon>
    </lineage>
</organism>
<dbReference type="SMART" id="SM00894">
    <property type="entry name" value="Excalibur"/>
    <property type="match status" value="1"/>
</dbReference>
<dbReference type="InterPro" id="IPR008613">
    <property type="entry name" value="Excalibur_Ca-bd_domain"/>
</dbReference>
<name>A0A852R7E1_9ACTN</name>
<protein>
    <recommendedName>
        <fullName evidence="2">Excalibur calcium-binding domain-containing protein</fullName>
    </recommendedName>
</protein>
<dbReference type="Pfam" id="PF05901">
    <property type="entry name" value="Excalibur"/>
    <property type="match status" value="1"/>
</dbReference>
<feature type="domain" description="Excalibur calcium-binding" evidence="2">
    <location>
        <begin position="34"/>
        <end position="89"/>
    </location>
</feature>